<dbReference type="AlphaFoldDB" id="A0A1N7F3S4"/>
<keyword evidence="1 4" id="KW-0489">Methyltransferase</keyword>
<proteinExistence type="predicted"/>
<protein>
    <submittedName>
        <fullName evidence="4">16S rRNA (Guanine1207-N2)-methyltransferase</fullName>
    </submittedName>
</protein>
<dbReference type="PANTHER" id="PTHR47816">
    <property type="entry name" value="RIBOSOMAL RNA SMALL SUBUNIT METHYLTRANSFERASE C"/>
    <property type="match status" value="1"/>
</dbReference>
<dbReference type="EMBL" id="FTNO01000007">
    <property type="protein sequence ID" value="SIR94949.1"/>
    <property type="molecule type" value="Genomic_DNA"/>
</dbReference>
<dbReference type="SUPFAM" id="SSF53335">
    <property type="entry name" value="S-adenosyl-L-methionine-dependent methyltransferases"/>
    <property type="match status" value="1"/>
</dbReference>
<evidence type="ECO:0000313" key="5">
    <source>
        <dbReference type="Proteomes" id="UP000186914"/>
    </source>
</evidence>
<dbReference type="PANTHER" id="PTHR47816:SF4">
    <property type="entry name" value="RIBOSOMAL RNA SMALL SUBUNIT METHYLTRANSFERASE C"/>
    <property type="match status" value="1"/>
</dbReference>
<organism evidence="4 5">
    <name type="scientific">Haladaptatus litoreus</name>
    <dbReference type="NCBI Taxonomy" id="553468"/>
    <lineage>
        <taxon>Archaea</taxon>
        <taxon>Methanobacteriati</taxon>
        <taxon>Methanobacteriota</taxon>
        <taxon>Stenosarchaea group</taxon>
        <taxon>Halobacteria</taxon>
        <taxon>Halobacteriales</taxon>
        <taxon>Haladaptataceae</taxon>
        <taxon>Haladaptatus</taxon>
    </lineage>
</organism>
<feature type="domain" description="Methyltransferase small" evidence="3">
    <location>
        <begin position="24"/>
        <end position="148"/>
    </location>
</feature>
<gene>
    <name evidence="4" type="ORF">SAMN05421858_4776</name>
</gene>
<dbReference type="CDD" id="cd02440">
    <property type="entry name" value="AdoMet_MTases"/>
    <property type="match status" value="1"/>
</dbReference>
<evidence type="ECO:0000256" key="2">
    <source>
        <dbReference type="ARBA" id="ARBA00022679"/>
    </source>
</evidence>
<dbReference type="GO" id="GO:0032259">
    <property type="term" value="P:methylation"/>
    <property type="evidence" value="ECO:0007669"/>
    <property type="project" value="UniProtKB-KW"/>
</dbReference>
<keyword evidence="5" id="KW-1185">Reference proteome</keyword>
<evidence type="ECO:0000256" key="1">
    <source>
        <dbReference type="ARBA" id="ARBA00022603"/>
    </source>
</evidence>
<sequence>MVKPTPSYVSQSRIHPTVNGHDFSLVTLPGTFSASGLDVGNHLLMKSITAEDGEHVLDLCCGYGSLGVYVVQIANCEIWLSDDNKVATNCAEASLQASDIDGKVVTANCVDGVAGQTFDRILCNPPTHAGEDALDDEVASVLENAARRAEGNDRKTVQARDL</sequence>
<evidence type="ECO:0000259" key="3">
    <source>
        <dbReference type="Pfam" id="PF05175"/>
    </source>
</evidence>
<reference evidence="5" key="1">
    <citation type="submission" date="2017-01" db="EMBL/GenBank/DDBJ databases">
        <authorList>
            <person name="Varghese N."/>
            <person name="Submissions S."/>
        </authorList>
    </citation>
    <scope>NUCLEOTIDE SEQUENCE [LARGE SCALE GENOMIC DNA]</scope>
    <source>
        <strain evidence="5">CGMCC 1.7737</strain>
    </source>
</reference>
<dbReference type="Gene3D" id="3.40.50.150">
    <property type="entry name" value="Vaccinia Virus protein VP39"/>
    <property type="match status" value="1"/>
</dbReference>
<dbReference type="GO" id="GO:0008757">
    <property type="term" value="F:S-adenosylmethionine-dependent methyltransferase activity"/>
    <property type="evidence" value="ECO:0007669"/>
    <property type="project" value="InterPro"/>
</dbReference>
<dbReference type="InterPro" id="IPR046977">
    <property type="entry name" value="RsmC/RlmG"/>
</dbReference>
<dbReference type="InterPro" id="IPR007848">
    <property type="entry name" value="Small_mtfrase_dom"/>
</dbReference>
<accession>A0A1N7F3S4</accession>
<dbReference type="Proteomes" id="UP000186914">
    <property type="component" value="Unassembled WGS sequence"/>
</dbReference>
<dbReference type="Pfam" id="PF05175">
    <property type="entry name" value="MTS"/>
    <property type="match status" value="1"/>
</dbReference>
<dbReference type="InterPro" id="IPR029063">
    <property type="entry name" value="SAM-dependent_MTases_sf"/>
</dbReference>
<keyword evidence="2 4" id="KW-0808">Transferase</keyword>
<name>A0A1N7F3S4_9EURY</name>
<evidence type="ECO:0000313" key="4">
    <source>
        <dbReference type="EMBL" id="SIR94949.1"/>
    </source>
</evidence>